<dbReference type="NCBIfam" id="TIGR02216">
    <property type="entry name" value="phage_TIGR02216"/>
    <property type="match status" value="1"/>
</dbReference>
<proteinExistence type="predicted"/>
<dbReference type="Pfam" id="PF09550">
    <property type="entry name" value="Phage_TAC_6"/>
    <property type="match status" value="1"/>
</dbReference>
<evidence type="ECO:0000313" key="1">
    <source>
        <dbReference type="EMBL" id="MFC5385354.1"/>
    </source>
</evidence>
<sequence>MNAAAAVPASSEGKAFPWDEVMATGLGLLRLSPKEFWAMTPIEFERASRPFSQRRQAAPARADLAGLMRAFPDQKVL</sequence>
<protein>
    <submittedName>
        <fullName evidence="1">Rcc01693 family protein</fullName>
    </submittedName>
</protein>
<organism evidence="1 2">
    <name type="scientific">Aquamicrobium segne</name>
    <dbReference type="NCBI Taxonomy" id="469547"/>
    <lineage>
        <taxon>Bacteria</taxon>
        <taxon>Pseudomonadati</taxon>
        <taxon>Pseudomonadota</taxon>
        <taxon>Alphaproteobacteria</taxon>
        <taxon>Hyphomicrobiales</taxon>
        <taxon>Phyllobacteriaceae</taxon>
        <taxon>Aquamicrobium</taxon>
    </lineage>
</organism>
<name>A0ABW0GW89_9HYPH</name>
<dbReference type="RefSeq" id="WP_378228275.1">
    <property type="nucleotide sequence ID" value="NZ_JBHSLL010000012.1"/>
</dbReference>
<dbReference type="EMBL" id="JBHSLL010000012">
    <property type="protein sequence ID" value="MFC5385354.1"/>
    <property type="molecule type" value="Genomic_DNA"/>
</dbReference>
<accession>A0ABW0GW89</accession>
<dbReference type="InterPro" id="IPR011739">
    <property type="entry name" value="GTA_rcc01693"/>
</dbReference>
<evidence type="ECO:0000313" key="2">
    <source>
        <dbReference type="Proteomes" id="UP001596016"/>
    </source>
</evidence>
<comment type="caution">
    <text evidence="1">The sequence shown here is derived from an EMBL/GenBank/DDBJ whole genome shotgun (WGS) entry which is preliminary data.</text>
</comment>
<keyword evidence="2" id="KW-1185">Reference proteome</keyword>
<dbReference type="Proteomes" id="UP001596016">
    <property type="component" value="Unassembled WGS sequence"/>
</dbReference>
<reference evidence="2" key="1">
    <citation type="journal article" date="2019" name="Int. J. Syst. Evol. Microbiol.">
        <title>The Global Catalogue of Microorganisms (GCM) 10K type strain sequencing project: providing services to taxonomists for standard genome sequencing and annotation.</title>
        <authorList>
            <consortium name="The Broad Institute Genomics Platform"/>
            <consortium name="The Broad Institute Genome Sequencing Center for Infectious Disease"/>
            <person name="Wu L."/>
            <person name="Ma J."/>
        </authorList>
    </citation>
    <scope>NUCLEOTIDE SEQUENCE [LARGE SCALE GENOMIC DNA]</scope>
    <source>
        <strain evidence="2">CGMCC 4.1415</strain>
    </source>
</reference>
<gene>
    <name evidence="1" type="ORF">ACFPLB_05150</name>
</gene>
<dbReference type="InterPro" id="IPR019056">
    <property type="entry name" value="Phage_TAC_6"/>
</dbReference>